<gene>
    <name evidence="3" type="ORF">ODALV1_LOCUS11496</name>
</gene>
<evidence type="ECO:0000313" key="4">
    <source>
        <dbReference type="Proteomes" id="UP001642540"/>
    </source>
</evidence>
<evidence type="ECO:0000256" key="1">
    <source>
        <dbReference type="SAM" id="SignalP"/>
    </source>
</evidence>
<dbReference type="SMART" id="SM00181">
    <property type="entry name" value="EGF"/>
    <property type="match status" value="3"/>
</dbReference>
<protein>
    <recommendedName>
        <fullName evidence="2">EGF-like domain-containing protein</fullName>
    </recommendedName>
</protein>
<dbReference type="Proteomes" id="UP001642540">
    <property type="component" value="Unassembled WGS sequence"/>
</dbReference>
<comment type="caution">
    <text evidence="3">The sequence shown here is derived from an EMBL/GenBank/DDBJ whole genome shotgun (WGS) entry which is preliminary data.</text>
</comment>
<accession>A0ABP1QP57</accession>
<feature type="chain" id="PRO_5046216796" description="EGF-like domain-containing protein" evidence="1">
    <location>
        <begin position="40"/>
        <end position="450"/>
    </location>
</feature>
<organism evidence="3 4">
    <name type="scientific">Orchesella dallaii</name>
    <dbReference type="NCBI Taxonomy" id="48710"/>
    <lineage>
        <taxon>Eukaryota</taxon>
        <taxon>Metazoa</taxon>
        <taxon>Ecdysozoa</taxon>
        <taxon>Arthropoda</taxon>
        <taxon>Hexapoda</taxon>
        <taxon>Collembola</taxon>
        <taxon>Entomobryomorpha</taxon>
        <taxon>Entomobryoidea</taxon>
        <taxon>Orchesellidae</taxon>
        <taxon>Orchesellinae</taxon>
        <taxon>Orchesella</taxon>
    </lineage>
</organism>
<feature type="domain" description="EGF-like" evidence="2">
    <location>
        <begin position="221"/>
        <end position="235"/>
    </location>
</feature>
<evidence type="ECO:0000313" key="3">
    <source>
        <dbReference type="EMBL" id="CAL8103595.1"/>
    </source>
</evidence>
<name>A0ABP1QP57_9HEXA</name>
<dbReference type="PANTHER" id="PTHR39069">
    <property type="entry name" value="ECDYSONE-INDUCIBLE GENE E1, ISOFORM A"/>
    <property type="match status" value="1"/>
</dbReference>
<keyword evidence="1" id="KW-0732">Signal</keyword>
<sequence>MSLQKNKGDYWKREQLSFLTLILSSLLLLQSQWIPTVESRVAGQYDDYCTDNVDCSSIQGFLCHNRRCKCAPGGETVFSISRNRCVGAAGRECLRSGNETLCADNSICRDYNYMFLCSCKENYYQSKNGNCYKIAKYGESCREEDYACGDPVTTSVSCIDRKCKCLLGEENQYYDQSEGKCYSHAGSACLFHYQNPCSNNSYCGEIAENINGASFVIGHKCLCKHGYSYTKSRKCQVGFGSVCNTENSCNYDHFLGCMNGICQCRNPLNEVYDEKTGECTLLVGSRCSLALETGPKCLTNAECLPLRSSSSSSNSSVTSGTGICQCSSGFSVTPMNTCLLDLNQKCQPGVKLCNYFNALTCVNETCSCVDSSLSYDKSSKSCVALLSKPCGHIQVFDNTNSGDDANEIVVLCEGNAICAKIHAHSPASGNGVNAKRICRNPGSSKNSGVN</sequence>
<dbReference type="PROSITE" id="PS01186">
    <property type="entry name" value="EGF_2"/>
    <property type="match status" value="1"/>
</dbReference>
<evidence type="ECO:0000259" key="2">
    <source>
        <dbReference type="PROSITE" id="PS01186"/>
    </source>
</evidence>
<keyword evidence="4" id="KW-1185">Reference proteome</keyword>
<dbReference type="PANTHER" id="PTHR39069:SF8">
    <property type="entry name" value="FI17111P1"/>
    <property type="match status" value="1"/>
</dbReference>
<proteinExistence type="predicted"/>
<feature type="signal peptide" evidence="1">
    <location>
        <begin position="1"/>
        <end position="39"/>
    </location>
</feature>
<dbReference type="EMBL" id="CAXLJM020000035">
    <property type="protein sequence ID" value="CAL8103595.1"/>
    <property type="molecule type" value="Genomic_DNA"/>
</dbReference>
<dbReference type="InterPro" id="IPR000742">
    <property type="entry name" value="EGF"/>
</dbReference>
<reference evidence="3 4" key="1">
    <citation type="submission" date="2024-08" db="EMBL/GenBank/DDBJ databases">
        <authorList>
            <person name="Cucini C."/>
            <person name="Frati F."/>
        </authorList>
    </citation>
    <scope>NUCLEOTIDE SEQUENCE [LARGE SCALE GENOMIC DNA]</scope>
</reference>